<feature type="non-terminal residue" evidence="1">
    <location>
        <position position="51"/>
    </location>
</feature>
<protein>
    <submittedName>
        <fullName evidence="1">Uncharacterized protein</fullName>
    </submittedName>
</protein>
<comment type="caution">
    <text evidence="1">The sequence shown here is derived from an EMBL/GenBank/DDBJ whole genome shotgun (WGS) entry which is preliminary data.</text>
</comment>
<dbReference type="AlphaFoldDB" id="A0A0F9E4G6"/>
<sequence>MRIIQSTERRKTVRGMDGLTHGERWCQVCDALNLTGDASIGLVVGAIESLQ</sequence>
<gene>
    <name evidence="1" type="ORF">LCGC14_2120270</name>
</gene>
<proteinExistence type="predicted"/>
<accession>A0A0F9E4G6</accession>
<evidence type="ECO:0000313" key="1">
    <source>
        <dbReference type="EMBL" id="KKL68904.1"/>
    </source>
</evidence>
<name>A0A0F9E4G6_9ZZZZ</name>
<reference evidence="1" key="1">
    <citation type="journal article" date="2015" name="Nature">
        <title>Complex archaea that bridge the gap between prokaryotes and eukaryotes.</title>
        <authorList>
            <person name="Spang A."/>
            <person name="Saw J.H."/>
            <person name="Jorgensen S.L."/>
            <person name="Zaremba-Niedzwiedzka K."/>
            <person name="Martijn J."/>
            <person name="Lind A.E."/>
            <person name="van Eijk R."/>
            <person name="Schleper C."/>
            <person name="Guy L."/>
            <person name="Ettema T.J."/>
        </authorList>
    </citation>
    <scope>NUCLEOTIDE SEQUENCE</scope>
</reference>
<dbReference type="EMBL" id="LAZR01026387">
    <property type="protein sequence ID" value="KKL68904.1"/>
    <property type="molecule type" value="Genomic_DNA"/>
</dbReference>
<organism evidence="1">
    <name type="scientific">marine sediment metagenome</name>
    <dbReference type="NCBI Taxonomy" id="412755"/>
    <lineage>
        <taxon>unclassified sequences</taxon>
        <taxon>metagenomes</taxon>
        <taxon>ecological metagenomes</taxon>
    </lineage>
</organism>